<comment type="caution">
    <text evidence="1">The sequence shown here is derived from an EMBL/GenBank/DDBJ whole genome shotgun (WGS) entry which is preliminary data.</text>
</comment>
<dbReference type="Proteomes" id="UP000593562">
    <property type="component" value="Unassembled WGS sequence"/>
</dbReference>
<dbReference type="OrthoDB" id="5562676at2759"/>
<dbReference type="Pfam" id="PF10173">
    <property type="entry name" value="Mit_KHE1"/>
    <property type="match status" value="1"/>
</dbReference>
<dbReference type="AlphaFoldDB" id="A0A7J7CHB9"/>
<protein>
    <submittedName>
        <fullName evidence="1">Uncharacterized protein</fullName>
    </submittedName>
</protein>
<name>A0A7J7CHB9_TRIWF</name>
<evidence type="ECO:0000313" key="2">
    <source>
        <dbReference type="Proteomes" id="UP000593562"/>
    </source>
</evidence>
<dbReference type="EMBL" id="JAAARO010000017">
    <property type="protein sequence ID" value="KAF5733463.1"/>
    <property type="molecule type" value="Genomic_DNA"/>
</dbReference>
<sequence>MRARVVVFPIKGRNWCFSRSIDHSASNTSSAHTPSTLKELWYQLRSTSASSNANINPLHANAEHLIDFVANKMNKSWMILENAPQGSLKNRIHGLGLRLLSRVKPSEIFLKSITKEVTNLEIAYPCSLNSRLVRRRIRHIAMRGTIIHKKYLYGSVSMIPLTGAFSVFPLPNIPFFWNLFRTYSHWRALKGSEKLLQLVSNCSHTQNAGAHNLSGSTIEHDDSAHGTHNPRKTTWLFLPSEELDELLRGGDESGVLSSNAIADICKTFDLNTNDVMKYRDSV</sequence>
<reference evidence="1 2" key="1">
    <citation type="journal article" date="2020" name="Nat. Commun.">
        <title>Genome of Tripterygium wilfordii and identification of cytochrome P450 involved in triptolide biosynthesis.</title>
        <authorList>
            <person name="Tu L."/>
            <person name="Su P."/>
            <person name="Zhang Z."/>
            <person name="Gao L."/>
            <person name="Wang J."/>
            <person name="Hu T."/>
            <person name="Zhou J."/>
            <person name="Zhang Y."/>
            <person name="Zhao Y."/>
            <person name="Liu Y."/>
            <person name="Song Y."/>
            <person name="Tong Y."/>
            <person name="Lu Y."/>
            <person name="Yang J."/>
            <person name="Xu C."/>
            <person name="Jia M."/>
            <person name="Peters R.J."/>
            <person name="Huang L."/>
            <person name="Gao W."/>
        </authorList>
    </citation>
    <scope>NUCLEOTIDE SEQUENCE [LARGE SCALE GENOMIC DNA]</scope>
    <source>
        <strain evidence="2">cv. XIE 37</strain>
        <tissue evidence="1">Leaf</tissue>
    </source>
</reference>
<dbReference type="GO" id="GO:0005743">
    <property type="term" value="C:mitochondrial inner membrane"/>
    <property type="evidence" value="ECO:0007669"/>
    <property type="project" value="TreeGrafter"/>
</dbReference>
<dbReference type="GO" id="GO:1902600">
    <property type="term" value="P:proton transmembrane transport"/>
    <property type="evidence" value="ECO:0007669"/>
    <property type="project" value="TreeGrafter"/>
</dbReference>
<dbReference type="InterPro" id="IPR018786">
    <property type="entry name" value="Mit_KHE1"/>
</dbReference>
<dbReference type="InParanoid" id="A0A7J7CHB9"/>
<dbReference type="FunCoup" id="A0A7J7CHB9">
    <property type="interactions" value="471"/>
</dbReference>
<dbReference type="GO" id="GO:0006813">
    <property type="term" value="P:potassium ion transport"/>
    <property type="evidence" value="ECO:0007669"/>
    <property type="project" value="TreeGrafter"/>
</dbReference>
<keyword evidence="2" id="KW-1185">Reference proteome</keyword>
<dbReference type="PANTHER" id="PTHR28062:SF1">
    <property type="entry name" value="TRANSMEMBRANE PROTEIN"/>
    <property type="match status" value="1"/>
</dbReference>
<evidence type="ECO:0000313" key="1">
    <source>
        <dbReference type="EMBL" id="KAF5733463.1"/>
    </source>
</evidence>
<accession>A0A7J7CHB9</accession>
<gene>
    <name evidence="1" type="ORF">HS088_TW17G01007</name>
</gene>
<dbReference type="PANTHER" id="PTHR28062">
    <property type="entry name" value="K+-H+ EXCHANGE-LIKE PROTEIN"/>
    <property type="match status" value="1"/>
</dbReference>
<proteinExistence type="predicted"/>
<organism evidence="1 2">
    <name type="scientific">Tripterygium wilfordii</name>
    <name type="common">Thunder God vine</name>
    <dbReference type="NCBI Taxonomy" id="458696"/>
    <lineage>
        <taxon>Eukaryota</taxon>
        <taxon>Viridiplantae</taxon>
        <taxon>Streptophyta</taxon>
        <taxon>Embryophyta</taxon>
        <taxon>Tracheophyta</taxon>
        <taxon>Spermatophyta</taxon>
        <taxon>Magnoliopsida</taxon>
        <taxon>eudicotyledons</taxon>
        <taxon>Gunneridae</taxon>
        <taxon>Pentapetalae</taxon>
        <taxon>rosids</taxon>
        <taxon>fabids</taxon>
        <taxon>Celastrales</taxon>
        <taxon>Celastraceae</taxon>
        <taxon>Tripterygium</taxon>
    </lineage>
</organism>